<comment type="caution">
    <text evidence="3">The sequence shown here is derived from an EMBL/GenBank/DDBJ whole genome shotgun (WGS) entry which is preliminary data.</text>
</comment>
<dbReference type="InterPro" id="IPR046349">
    <property type="entry name" value="C1-like_sf"/>
</dbReference>
<dbReference type="PANTHER" id="PTHR46288:SF27">
    <property type="entry name" value="CYSTEINE_HISTIDINE-RICH C1 DOMAIN FAMILY PROTEIN"/>
    <property type="match status" value="1"/>
</dbReference>
<evidence type="ECO:0000313" key="3">
    <source>
        <dbReference type="EMBL" id="CAK7337229.1"/>
    </source>
</evidence>
<keyword evidence="4" id="KW-1185">Reference proteome</keyword>
<dbReference type="SUPFAM" id="SSF57889">
    <property type="entry name" value="Cysteine-rich domain"/>
    <property type="match status" value="2"/>
</dbReference>
<dbReference type="Pfam" id="PF03107">
    <property type="entry name" value="C1_2"/>
    <property type="match status" value="1"/>
</dbReference>
<sequence length="238" mass="27164">MASRVLTHFSHKEASIVRWRYSNASVFCEICGENTSEVLYRCKWCDFYFHLSCAELPQKLEHFYHPCHVQKMVGIRCTACRKQCSGQTYVCCSTSCSFSVHHSCFDLPLKISTPLHANRSLTLTIYPLPRVCNLTRDLVYTCDKSSCSFCFHVGSPVTMSTIKYQGHQHYLLFMESVGKELSGFYMCDFCLHLRCGPLPCTIKDENHLHPLTLTDSPVTNAIECEDKGTDDFYCDVGE</sequence>
<dbReference type="Proteomes" id="UP001314170">
    <property type="component" value="Unassembled WGS sequence"/>
</dbReference>
<dbReference type="Gene3D" id="3.30.60.20">
    <property type="match status" value="1"/>
</dbReference>
<evidence type="ECO:0000313" key="4">
    <source>
        <dbReference type="Proteomes" id="UP001314170"/>
    </source>
</evidence>
<dbReference type="AlphaFoldDB" id="A0AAV1RKK1"/>
<feature type="domain" description="DC1" evidence="2">
    <location>
        <begin position="21"/>
        <end position="54"/>
    </location>
</feature>
<evidence type="ECO:0000259" key="2">
    <source>
        <dbReference type="Pfam" id="PF03107"/>
    </source>
</evidence>
<name>A0AAV1RKK1_9ROSI</name>
<accession>A0AAV1RKK1</accession>
<dbReference type="InterPro" id="IPR004146">
    <property type="entry name" value="DC1"/>
</dbReference>
<evidence type="ECO:0000256" key="1">
    <source>
        <dbReference type="ARBA" id="ARBA00022737"/>
    </source>
</evidence>
<organism evidence="3 4">
    <name type="scientific">Dovyalis caffra</name>
    <dbReference type="NCBI Taxonomy" id="77055"/>
    <lineage>
        <taxon>Eukaryota</taxon>
        <taxon>Viridiplantae</taxon>
        <taxon>Streptophyta</taxon>
        <taxon>Embryophyta</taxon>
        <taxon>Tracheophyta</taxon>
        <taxon>Spermatophyta</taxon>
        <taxon>Magnoliopsida</taxon>
        <taxon>eudicotyledons</taxon>
        <taxon>Gunneridae</taxon>
        <taxon>Pentapetalae</taxon>
        <taxon>rosids</taxon>
        <taxon>fabids</taxon>
        <taxon>Malpighiales</taxon>
        <taxon>Salicaceae</taxon>
        <taxon>Flacourtieae</taxon>
        <taxon>Dovyalis</taxon>
    </lineage>
</organism>
<dbReference type="EMBL" id="CAWUPB010001010">
    <property type="protein sequence ID" value="CAK7337229.1"/>
    <property type="molecule type" value="Genomic_DNA"/>
</dbReference>
<dbReference type="PANTHER" id="PTHR46288">
    <property type="entry name" value="PHORBOL-ESTER/DAG-TYPE DOMAIN-CONTAINING PROTEIN"/>
    <property type="match status" value="1"/>
</dbReference>
<gene>
    <name evidence="3" type="ORF">DCAF_LOCUS12256</name>
</gene>
<proteinExistence type="predicted"/>
<reference evidence="3 4" key="1">
    <citation type="submission" date="2024-01" db="EMBL/GenBank/DDBJ databases">
        <authorList>
            <person name="Waweru B."/>
        </authorList>
    </citation>
    <scope>NUCLEOTIDE SEQUENCE [LARGE SCALE GENOMIC DNA]</scope>
</reference>
<keyword evidence="1" id="KW-0677">Repeat</keyword>
<protein>
    <recommendedName>
        <fullName evidence="2">DC1 domain-containing protein</fullName>
    </recommendedName>
</protein>